<dbReference type="Proteomes" id="UP000194464">
    <property type="component" value="Unassembled WGS sequence"/>
</dbReference>
<accession>A0ABY1RF68</accession>
<reference evidence="2 3" key="1">
    <citation type="submission" date="2017-04" db="EMBL/GenBank/DDBJ databases">
        <authorList>
            <person name="Varghese N."/>
            <person name="Submissions S."/>
        </authorList>
    </citation>
    <scope>NUCLEOTIDE SEQUENCE [LARGE SCALE GENOMIC DNA]</scope>
    <source>
        <strain evidence="2 3">VKM Ac-1784</strain>
    </source>
</reference>
<protein>
    <submittedName>
        <fullName evidence="2">Glycosyltransferase involved in cell wall bisynthesis</fullName>
    </submittedName>
</protein>
<feature type="region of interest" description="Disordered" evidence="1">
    <location>
        <begin position="335"/>
        <end position="354"/>
    </location>
</feature>
<name>A0ABY1RF68_9MICO</name>
<dbReference type="Gene3D" id="3.40.50.2000">
    <property type="entry name" value="Glycogen Phosphorylase B"/>
    <property type="match status" value="1"/>
</dbReference>
<dbReference type="SUPFAM" id="SSF53756">
    <property type="entry name" value="UDP-Glycosyltransferase/glycogen phosphorylase"/>
    <property type="match status" value="1"/>
</dbReference>
<dbReference type="EMBL" id="FXWJ01000004">
    <property type="protein sequence ID" value="SMQ72672.1"/>
    <property type="molecule type" value="Genomic_DNA"/>
</dbReference>
<evidence type="ECO:0000313" key="3">
    <source>
        <dbReference type="Proteomes" id="UP000194464"/>
    </source>
</evidence>
<sequence>MTKHPSTITVQQSFPEPRPTTNPYIVMLRDHLATTPGVAVRTFSWRGAILGRYDVFHAHWPEILVSGSSAPKRAVRQLLTLVLLARLALTRTPIVRTLHNLHRPSGISRVEHALLGLFERRTSFVIVLNEQTVPPAGVGAALIPHGHYRDWYARFPQRDAVSGRLSYFGLIRRYKGVDGLLRAFTALPGSEHSLRVAGRPSSDELAAELRGLAEDDDRIDLSLEFLSDAELVDVARQGELVVLPYREMHNSGGALAALSVDRPVLVPSNAVNERLSAEVGPGWVVQYEGELDAADLERALRVVSDPSRSSSPDLSARDWDLSGELHLAAYRSALGDDRPDASGSAARKSDVRAI</sequence>
<evidence type="ECO:0000313" key="2">
    <source>
        <dbReference type="EMBL" id="SMQ72672.1"/>
    </source>
</evidence>
<dbReference type="RefSeq" id="WP_242664550.1">
    <property type="nucleotide sequence ID" value="NZ_FXWJ01000004.1"/>
</dbReference>
<gene>
    <name evidence="2" type="ORF">SAMN06295909_2937</name>
</gene>
<keyword evidence="3" id="KW-1185">Reference proteome</keyword>
<comment type="caution">
    <text evidence="2">The sequence shown here is derived from an EMBL/GenBank/DDBJ whole genome shotgun (WGS) entry which is preliminary data.</text>
</comment>
<proteinExistence type="predicted"/>
<evidence type="ECO:0000256" key="1">
    <source>
        <dbReference type="SAM" id="MobiDB-lite"/>
    </source>
</evidence>
<organism evidence="2 3">
    <name type="scientific">Plantibacter elymi</name>
    <name type="common">nom. nud.</name>
    <dbReference type="NCBI Taxonomy" id="199708"/>
    <lineage>
        <taxon>Bacteria</taxon>
        <taxon>Bacillati</taxon>
        <taxon>Actinomycetota</taxon>
        <taxon>Actinomycetes</taxon>
        <taxon>Micrococcales</taxon>
        <taxon>Microbacteriaceae</taxon>
        <taxon>Plantibacter</taxon>
    </lineage>
</organism>